<dbReference type="SMART" id="SM00091">
    <property type="entry name" value="PAS"/>
    <property type="match status" value="4"/>
</dbReference>
<evidence type="ECO:0000256" key="10">
    <source>
        <dbReference type="ARBA" id="ARBA00022737"/>
    </source>
</evidence>
<dbReference type="CDD" id="cd00130">
    <property type="entry name" value="PAS"/>
    <property type="match status" value="2"/>
</dbReference>
<comment type="catalytic activity">
    <reaction evidence="1">
        <text>ATP + protein L-histidine = ADP + protein N-phospho-L-histidine.</text>
        <dbReference type="EC" id="2.7.13.3"/>
    </reaction>
</comment>
<evidence type="ECO:0000256" key="7">
    <source>
        <dbReference type="ARBA" id="ARBA00022630"/>
    </source>
</evidence>
<dbReference type="PANTHER" id="PTHR41523">
    <property type="entry name" value="TWO-COMPONENT SYSTEM SENSOR PROTEIN"/>
    <property type="match status" value="1"/>
</dbReference>
<dbReference type="GO" id="GO:0009881">
    <property type="term" value="F:photoreceptor activity"/>
    <property type="evidence" value="ECO:0007669"/>
    <property type="project" value="UniProtKB-KW"/>
</dbReference>
<feature type="domain" description="PAS" evidence="17">
    <location>
        <begin position="258"/>
        <end position="332"/>
    </location>
</feature>
<accession>A0A286IBY2</accession>
<dbReference type="Pfam" id="PF07536">
    <property type="entry name" value="HWE_HK"/>
    <property type="match status" value="1"/>
</dbReference>
<evidence type="ECO:0000259" key="18">
    <source>
        <dbReference type="PROSITE" id="PS50113"/>
    </source>
</evidence>
<evidence type="ECO:0000256" key="1">
    <source>
        <dbReference type="ARBA" id="ARBA00000085"/>
    </source>
</evidence>
<keyword evidence="5" id="KW-0597">Phosphoprotein</keyword>
<evidence type="ECO:0000256" key="12">
    <source>
        <dbReference type="ARBA" id="ARBA00022777"/>
    </source>
</evidence>
<keyword evidence="10" id="KW-0677">Repeat</keyword>
<evidence type="ECO:0000256" key="4">
    <source>
        <dbReference type="ARBA" id="ARBA00022543"/>
    </source>
</evidence>
<keyword evidence="12" id="KW-0418">Kinase</keyword>
<dbReference type="SUPFAM" id="SSF55874">
    <property type="entry name" value="ATPase domain of HSP90 chaperone/DNA topoisomerase II/histidine kinase"/>
    <property type="match status" value="1"/>
</dbReference>
<keyword evidence="6" id="KW-0716">Sensory transduction</keyword>
<evidence type="ECO:0000256" key="9">
    <source>
        <dbReference type="ARBA" id="ARBA00022679"/>
    </source>
</evidence>
<dbReference type="SMART" id="SM00911">
    <property type="entry name" value="HWE_HK"/>
    <property type="match status" value="1"/>
</dbReference>
<dbReference type="Proteomes" id="UP000219465">
    <property type="component" value="Unassembled WGS sequence"/>
</dbReference>
<keyword evidence="13" id="KW-0067">ATP-binding</keyword>
<evidence type="ECO:0000313" key="20">
    <source>
        <dbReference type="Proteomes" id="UP000219465"/>
    </source>
</evidence>
<keyword evidence="16" id="KW-0675">Receptor</keyword>
<dbReference type="Pfam" id="PF08448">
    <property type="entry name" value="PAS_4"/>
    <property type="match status" value="1"/>
</dbReference>
<organism evidence="19 20">
    <name type="scientific">Hoeflea halophila</name>
    <dbReference type="NCBI Taxonomy" id="714899"/>
    <lineage>
        <taxon>Bacteria</taxon>
        <taxon>Pseudomonadati</taxon>
        <taxon>Pseudomonadota</taxon>
        <taxon>Alphaproteobacteria</taxon>
        <taxon>Hyphomicrobiales</taxon>
        <taxon>Rhizobiaceae</taxon>
        <taxon>Hoeflea</taxon>
    </lineage>
</organism>
<keyword evidence="4" id="KW-0600">Photoreceptor protein</keyword>
<evidence type="ECO:0000256" key="2">
    <source>
        <dbReference type="ARBA" id="ARBA00012438"/>
    </source>
</evidence>
<dbReference type="PROSITE" id="PS50113">
    <property type="entry name" value="PAC"/>
    <property type="match status" value="2"/>
</dbReference>
<dbReference type="GO" id="GO:0005524">
    <property type="term" value="F:ATP binding"/>
    <property type="evidence" value="ECO:0007669"/>
    <property type="project" value="UniProtKB-KW"/>
</dbReference>
<keyword evidence="14" id="KW-0157">Chromophore</keyword>
<evidence type="ECO:0000256" key="8">
    <source>
        <dbReference type="ARBA" id="ARBA00022643"/>
    </source>
</evidence>
<dbReference type="Pfam" id="PF00989">
    <property type="entry name" value="PAS"/>
    <property type="match status" value="1"/>
</dbReference>
<gene>
    <name evidence="19" type="ORF">SAMN05877838_2511</name>
</gene>
<dbReference type="EMBL" id="OCPC01000003">
    <property type="protein sequence ID" value="SOE17610.1"/>
    <property type="molecule type" value="Genomic_DNA"/>
</dbReference>
<dbReference type="SMART" id="SM00086">
    <property type="entry name" value="PAC"/>
    <property type="match status" value="2"/>
</dbReference>
<evidence type="ECO:0000256" key="15">
    <source>
        <dbReference type="ARBA" id="ARBA00023026"/>
    </source>
</evidence>
<dbReference type="SUPFAM" id="SSF55785">
    <property type="entry name" value="PYP-like sensor domain (PAS domain)"/>
    <property type="match status" value="4"/>
</dbReference>
<evidence type="ECO:0000259" key="17">
    <source>
        <dbReference type="PROSITE" id="PS50112"/>
    </source>
</evidence>
<keyword evidence="8" id="KW-0288">FMN</keyword>
<feature type="domain" description="PAC" evidence="18">
    <location>
        <begin position="334"/>
        <end position="386"/>
    </location>
</feature>
<evidence type="ECO:0000313" key="19">
    <source>
        <dbReference type="EMBL" id="SOE17610.1"/>
    </source>
</evidence>
<evidence type="ECO:0000256" key="11">
    <source>
        <dbReference type="ARBA" id="ARBA00022741"/>
    </source>
</evidence>
<dbReference type="AlphaFoldDB" id="A0A286IBY2"/>
<dbReference type="Gene3D" id="3.30.450.20">
    <property type="entry name" value="PAS domain"/>
    <property type="match status" value="4"/>
</dbReference>
<dbReference type="InterPro" id="IPR000700">
    <property type="entry name" value="PAS-assoc_C"/>
</dbReference>
<keyword evidence="15" id="KW-0843">Virulence</keyword>
<keyword evidence="9" id="KW-0808">Transferase</keyword>
<evidence type="ECO:0000256" key="5">
    <source>
        <dbReference type="ARBA" id="ARBA00022553"/>
    </source>
</evidence>
<evidence type="ECO:0000256" key="3">
    <source>
        <dbReference type="ARBA" id="ARBA00021740"/>
    </source>
</evidence>
<keyword evidence="20" id="KW-1185">Reference proteome</keyword>
<dbReference type="InterPro" id="IPR000014">
    <property type="entry name" value="PAS"/>
</dbReference>
<sequence>MLSDAPALQPLIDAMRDGIAVLSQDGTIICVNTTWRQFAIENGGDPERHYVGTNYLGICRKSAEQGDRLAGQVEAGITETLASGADFRIQYPCHSDTQQRWFELVTTPLVLERERYILITHRNVTTLERARLDLNDAEQNTRNLSAIVATMPDAVIAFDLQGRITSWNAAAEKLYGYQRGGMLGQSIEMLYPSDWPQAASDYIAEIVKSEISHFDVVRQTRSGELRTIAVTAAPILSATGDVIGVSTVHRDVTEERLAEQRLRSVLDNLFSFVGVLEPDGTLVEANRAPLEAAGIEANDVLGKKFWDCYWWNYAPETQNRLRQSCARARAGEVLRYDIQVQVAGGQLLWIDFQLAPLFDSDGEVINLIPSGIDISDRKAMIAALETSHDTFKNLVAGSPFGIYTVDADFRLAHVSSGAQKVFENVRPLIGRDFGEALRIIWPEPFAREVVDLFRHTLATGESYHSPSTIERRHDLEEVESYDWKIDRITMPDGRYGVVCNFYDLSERQRYDEHIRYLMREVNHRSKNLLTVVLSMARQTARSSPPEDFIDRFSKRLYSLSGSQDLIVQGNWGGVGVRDLVKSQLRHLGEGLQANGIRLNGPDVTLTPTAAQGIGMALHELSTNAMKYGSLSVTGGTVFIDWSTTGNGKSFTIRWKEAGGPPVSTPEHSGFGRTVIERMAALSVGGAVELDYAPEGVQWQLTAPMEEVALTAAAAELIKARGEG</sequence>
<dbReference type="NCBIfam" id="TIGR00229">
    <property type="entry name" value="sensory_box"/>
    <property type="match status" value="2"/>
</dbReference>
<evidence type="ECO:0000256" key="6">
    <source>
        <dbReference type="ARBA" id="ARBA00022606"/>
    </source>
</evidence>
<dbReference type="InterPro" id="IPR013656">
    <property type="entry name" value="PAS_4"/>
</dbReference>
<keyword evidence="11" id="KW-0547">Nucleotide-binding</keyword>
<dbReference type="InterPro" id="IPR011102">
    <property type="entry name" value="Sig_transdc_His_kinase_HWE"/>
</dbReference>
<dbReference type="GO" id="GO:0006355">
    <property type="term" value="P:regulation of DNA-templated transcription"/>
    <property type="evidence" value="ECO:0007669"/>
    <property type="project" value="InterPro"/>
</dbReference>
<dbReference type="InterPro" id="IPR001610">
    <property type="entry name" value="PAC"/>
</dbReference>
<feature type="domain" description="PAS" evidence="17">
    <location>
        <begin position="140"/>
        <end position="210"/>
    </location>
</feature>
<name>A0A286IBY2_9HYPH</name>
<dbReference type="GO" id="GO:0004673">
    <property type="term" value="F:protein histidine kinase activity"/>
    <property type="evidence" value="ECO:0007669"/>
    <property type="project" value="UniProtKB-EC"/>
</dbReference>
<dbReference type="PANTHER" id="PTHR41523:SF8">
    <property type="entry name" value="ETHYLENE RESPONSE SENSOR PROTEIN"/>
    <property type="match status" value="1"/>
</dbReference>
<protein>
    <recommendedName>
        <fullName evidence="3">Blue-light-activated histidine kinase</fullName>
        <ecNumber evidence="2">2.7.13.3</ecNumber>
    </recommendedName>
</protein>
<evidence type="ECO:0000256" key="14">
    <source>
        <dbReference type="ARBA" id="ARBA00022991"/>
    </source>
</evidence>
<dbReference type="InterPro" id="IPR013767">
    <property type="entry name" value="PAS_fold"/>
</dbReference>
<dbReference type="Gene3D" id="3.30.565.10">
    <property type="entry name" value="Histidine kinase-like ATPase, C-terminal domain"/>
    <property type="match status" value="1"/>
</dbReference>
<dbReference type="EC" id="2.7.13.3" evidence="2"/>
<reference evidence="20" key="1">
    <citation type="submission" date="2017-08" db="EMBL/GenBank/DDBJ databases">
        <authorList>
            <person name="Varghese N."/>
            <person name="Submissions S."/>
        </authorList>
    </citation>
    <scope>NUCLEOTIDE SEQUENCE [LARGE SCALE GENOMIC DNA]</scope>
    <source>
        <strain evidence="20">KCTC 23107</strain>
    </source>
</reference>
<proteinExistence type="predicted"/>
<dbReference type="InterPro" id="IPR036890">
    <property type="entry name" value="HATPase_C_sf"/>
</dbReference>
<evidence type="ECO:0000256" key="13">
    <source>
        <dbReference type="ARBA" id="ARBA00022840"/>
    </source>
</evidence>
<dbReference type="PROSITE" id="PS50112">
    <property type="entry name" value="PAS"/>
    <property type="match status" value="2"/>
</dbReference>
<feature type="domain" description="PAC" evidence="18">
    <location>
        <begin position="210"/>
        <end position="264"/>
    </location>
</feature>
<evidence type="ECO:0000256" key="16">
    <source>
        <dbReference type="ARBA" id="ARBA00023170"/>
    </source>
</evidence>
<dbReference type="InterPro" id="IPR035965">
    <property type="entry name" value="PAS-like_dom_sf"/>
</dbReference>
<keyword evidence="7" id="KW-0285">Flavoprotein</keyword>